<sequence length="323" mass="35445">MKKIAILTSGGDAQGMNTAIRAVAKTAMFKGWEVYGIRRGYKGMLEDDIYKMTPLDVSNIADKGGTILKTARLPEFKDPKVRALAAENLKKRGIDSLVTIGGDGSYHGAYYLNIEHGIQTVGLPGTIDNDIAGTDFTIGFYTALNIVIDAISKLRDTAQSHDRTILVEVMGRNCGDIALNACIAGGANGVIIPEMPYKIEAIEEIIRKRREEGKNFDVIVVSEGVKEGTQEIARQLKERNPKLDVKVTTLGHIQRGGSPTAFDRLLATRLGVAAVNLIEKNEADGVMLGIEKTLVVTHKLQYAWENYEKKDQKFYEIAMMLSI</sequence>
<feature type="binding site" evidence="14">
    <location>
        <position position="246"/>
    </location>
    <ligand>
        <name>substrate</name>
        <note>ligand shared between dimeric partners</note>
    </ligand>
</feature>
<dbReference type="FunFam" id="3.40.50.450:FF:000001">
    <property type="entry name" value="ATP-dependent 6-phosphofructokinase"/>
    <property type="match status" value="1"/>
</dbReference>
<dbReference type="GO" id="GO:0070095">
    <property type="term" value="F:fructose-6-phosphate binding"/>
    <property type="evidence" value="ECO:0007669"/>
    <property type="project" value="TreeGrafter"/>
</dbReference>
<evidence type="ECO:0000256" key="12">
    <source>
        <dbReference type="ARBA" id="ARBA00023152"/>
    </source>
</evidence>
<dbReference type="AlphaFoldDB" id="A0A0E3ZAB3"/>
<evidence type="ECO:0000256" key="2">
    <source>
        <dbReference type="ARBA" id="ARBA00004496"/>
    </source>
</evidence>
<dbReference type="STRING" id="187101.VC03_04760"/>
<dbReference type="PANTHER" id="PTHR13697">
    <property type="entry name" value="PHOSPHOFRUCTOKINASE"/>
    <property type="match status" value="1"/>
</dbReference>
<dbReference type="GO" id="GO:0005524">
    <property type="term" value="F:ATP binding"/>
    <property type="evidence" value="ECO:0007669"/>
    <property type="project" value="UniProtKB-UniRule"/>
</dbReference>
<feature type="binding site" description="in other chain" evidence="14">
    <location>
        <begin position="170"/>
        <end position="172"/>
    </location>
    <ligand>
        <name>substrate</name>
        <note>ligand shared between dimeric partners</note>
    </ligand>
</feature>
<keyword evidence="11 14" id="KW-0460">Magnesium</keyword>
<comment type="subunit">
    <text evidence="14">Homotetramer.</text>
</comment>
<evidence type="ECO:0000256" key="6">
    <source>
        <dbReference type="ARBA" id="ARBA00022679"/>
    </source>
</evidence>
<dbReference type="HOGENOM" id="CLU_020655_0_1_0"/>
<dbReference type="PROSITE" id="PS00433">
    <property type="entry name" value="PHOSPHOFRUCTOKINASE"/>
    <property type="match status" value="1"/>
</dbReference>
<evidence type="ECO:0000256" key="10">
    <source>
        <dbReference type="ARBA" id="ARBA00022840"/>
    </source>
</evidence>
<dbReference type="RefSeq" id="WP_046328904.1">
    <property type="nucleotide sequence ID" value="NZ_CAUPIC010000003.1"/>
</dbReference>
<organism evidence="16 17">
    <name type="scientific">Sneathia vaginalis</name>
    <dbReference type="NCBI Taxonomy" id="187101"/>
    <lineage>
        <taxon>Bacteria</taxon>
        <taxon>Fusobacteriati</taxon>
        <taxon>Fusobacteriota</taxon>
        <taxon>Fusobacteriia</taxon>
        <taxon>Fusobacteriales</taxon>
        <taxon>Leptotrichiaceae</taxon>
        <taxon>Sneathia</taxon>
    </lineage>
</organism>
<dbReference type="GO" id="GO:0016208">
    <property type="term" value="F:AMP binding"/>
    <property type="evidence" value="ECO:0007669"/>
    <property type="project" value="TreeGrafter"/>
</dbReference>
<comment type="catalytic activity">
    <reaction evidence="13 14">
        <text>beta-D-fructose 6-phosphate + ATP = beta-D-fructose 1,6-bisphosphate + ADP + H(+)</text>
        <dbReference type="Rhea" id="RHEA:16109"/>
        <dbReference type="ChEBI" id="CHEBI:15378"/>
        <dbReference type="ChEBI" id="CHEBI:30616"/>
        <dbReference type="ChEBI" id="CHEBI:32966"/>
        <dbReference type="ChEBI" id="CHEBI:57634"/>
        <dbReference type="ChEBI" id="CHEBI:456216"/>
        <dbReference type="EC" id="2.7.1.11"/>
    </reaction>
</comment>
<evidence type="ECO:0000256" key="1">
    <source>
        <dbReference type="ARBA" id="ARBA00001946"/>
    </source>
</evidence>
<feature type="active site" description="Proton acceptor" evidence="14">
    <location>
        <position position="128"/>
    </location>
</feature>
<dbReference type="GO" id="GO:0030388">
    <property type="term" value="P:fructose 1,6-bisphosphate metabolic process"/>
    <property type="evidence" value="ECO:0007669"/>
    <property type="project" value="TreeGrafter"/>
</dbReference>
<evidence type="ECO:0000256" key="5">
    <source>
        <dbReference type="ARBA" id="ARBA00022533"/>
    </source>
</evidence>
<keyword evidence="7 14" id="KW-0479">Metal-binding</keyword>
<dbReference type="GO" id="GO:0061621">
    <property type="term" value="P:canonical glycolysis"/>
    <property type="evidence" value="ECO:0007669"/>
    <property type="project" value="TreeGrafter"/>
</dbReference>
<gene>
    <name evidence="14" type="primary">pfkA</name>
    <name evidence="16" type="ORF">VC03_04760</name>
</gene>
<feature type="domain" description="Phosphofructokinase" evidence="15">
    <location>
        <begin position="3"/>
        <end position="278"/>
    </location>
</feature>
<dbReference type="KEGG" id="sns:VC03_04760"/>
<keyword evidence="5 14" id="KW-0021">Allosteric enzyme</keyword>
<name>A0A0E3ZAB3_9FUSO</name>
<dbReference type="UniPathway" id="UPA00109">
    <property type="reaction ID" value="UER00182"/>
</dbReference>
<keyword evidence="4 14" id="KW-0963">Cytoplasm</keyword>
<evidence type="ECO:0000259" key="15">
    <source>
        <dbReference type="Pfam" id="PF00365"/>
    </source>
</evidence>
<dbReference type="HAMAP" id="MF_00339">
    <property type="entry name" value="Phosphofructokinase_I_B1"/>
    <property type="match status" value="1"/>
</dbReference>
<feature type="binding site" description="in other chain" evidence="14">
    <location>
        <begin position="126"/>
        <end position="128"/>
    </location>
    <ligand>
        <name>substrate</name>
        <note>ligand shared between dimeric partners</note>
    </ligand>
</feature>
<dbReference type="GO" id="GO:0042802">
    <property type="term" value="F:identical protein binding"/>
    <property type="evidence" value="ECO:0007669"/>
    <property type="project" value="TreeGrafter"/>
</dbReference>
<evidence type="ECO:0000313" key="16">
    <source>
        <dbReference type="EMBL" id="AKC95800.1"/>
    </source>
</evidence>
<evidence type="ECO:0000256" key="8">
    <source>
        <dbReference type="ARBA" id="ARBA00022741"/>
    </source>
</evidence>
<evidence type="ECO:0000256" key="9">
    <source>
        <dbReference type="ARBA" id="ARBA00022777"/>
    </source>
</evidence>
<feature type="binding site" description="in other chain" evidence="14">
    <location>
        <begin position="214"/>
        <end position="216"/>
    </location>
    <ligand>
        <name>ADP</name>
        <dbReference type="ChEBI" id="CHEBI:456216"/>
        <note>allosteric activator; ligand shared between dimeric partners</note>
    </ligand>
</feature>
<feature type="binding site" evidence="14">
    <location>
        <position position="163"/>
    </location>
    <ligand>
        <name>substrate</name>
        <note>ligand shared between dimeric partners</note>
    </ligand>
</feature>
<dbReference type="GO" id="GO:0003872">
    <property type="term" value="F:6-phosphofructokinase activity"/>
    <property type="evidence" value="ECO:0007669"/>
    <property type="project" value="UniProtKB-UniRule"/>
</dbReference>
<keyword evidence="8 14" id="KW-0547">Nucleotide-binding</keyword>
<feature type="binding site" evidence="14">
    <location>
        <position position="11"/>
    </location>
    <ligand>
        <name>ATP</name>
        <dbReference type="ChEBI" id="CHEBI:30616"/>
    </ligand>
</feature>
<dbReference type="NCBIfam" id="TIGR02482">
    <property type="entry name" value="PFKA_ATP"/>
    <property type="match status" value="1"/>
</dbReference>
<dbReference type="EMBL" id="CP011280">
    <property type="protein sequence ID" value="AKC95800.1"/>
    <property type="molecule type" value="Genomic_DNA"/>
</dbReference>
<comment type="cofactor">
    <cofactor evidence="1 14">
        <name>Mg(2+)</name>
        <dbReference type="ChEBI" id="CHEBI:18420"/>
    </cofactor>
</comment>
<dbReference type="Gene3D" id="3.40.50.450">
    <property type="match status" value="1"/>
</dbReference>
<dbReference type="InterPro" id="IPR035966">
    <property type="entry name" value="PKF_sf"/>
</dbReference>
<feature type="binding site" evidence="14">
    <location>
        <begin position="21"/>
        <end position="25"/>
    </location>
    <ligand>
        <name>ADP</name>
        <dbReference type="ChEBI" id="CHEBI:456216"/>
        <note>allosteric activator; ligand shared between dimeric partners</note>
    </ligand>
</feature>
<keyword evidence="17" id="KW-1185">Reference proteome</keyword>
<dbReference type="InterPro" id="IPR000023">
    <property type="entry name" value="Phosphofructokinase_dom"/>
</dbReference>
<reference evidence="16 17" key="1">
    <citation type="journal article" date="2012" name="BMC Genomics">
        <title>Genomic sequence analysis and characterization of Sneathia amnii sp. nov.</title>
        <authorList>
            <consortium name="Vaginal Microbiome Consortium (additional members)"/>
            <person name="Harwich M.D.Jr."/>
            <person name="Serrano M.G."/>
            <person name="Fettweis J.M."/>
            <person name="Alves J.M."/>
            <person name="Reimers M.A."/>
            <person name="Buck G.A."/>
            <person name="Jefferson K.K."/>
        </authorList>
    </citation>
    <scope>NUCLEOTIDE SEQUENCE [LARGE SCALE GENOMIC DNA]</scope>
    <source>
        <strain evidence="16 17">SN35</strain>
    </source>
</reference>
<protein>
    <recommendedName>
        <fullName evidence="14">ATP-dependent 6-phosphofructokinase</fullName>
        <shortName evidence="14">ATP-PFK</shortName>
        <shortName evidence="14">Phosphofructokinase</shortName>
        <ecNumber evidence="14">2.7.1.11</ecNumber>
    </recommendedName>
    <alternativeName>
        <fullName evidence="14">Phosphohexokinase</fullName>
    </alternativeName>
</protein>
<dbReference type="OrthoDB" id="9802503at2"/>
<keyword evidence="9 14" id="KW-0418">Kinase</keyword>
<comment type="caution">
    <text evidence="14">Lacks conserved residue(s) required for the propagation of feature annotation.</text>
</comment>
<comment type="activity regulation">
    <text evidence="14">Allosterically activated by ADP and other diphosphonucleosides, and allosterically inhibited by phosphoenolpyruvate.</text>
</comment>
<dbReference type="SUPFAM" id="SSF53784">
    <property type="entry name" value="Phosphofructokinase"/>
    <property type="match status" value="1"/>
</dbReference>
<dbReference type="GO" id="GO:0048029">
    <property type="term" value="F:monosaccharide binding"/>
    <property type="evidence" value="ECO:0007669"/>
    <property type="project" value="TreeGrafter"/>
</dbReference>
<dbReference type="FunFam" id="3.40.50.460:FF:000002">
    <property type="entry name" value="ATP-dependent 6-phosphofructokinase"/>
    <property type="match status" value="1"/>
</dbReference>
<dbReference type="GO" id="GO:0006002">
    <property type="term" value="P:fructose 6-phosphate metabolic process"/>
    <property type="evidence" value="ECO:0007669"/>
    <property type="project" value="UniProtKB-UniRule"/>
</dbReference>
<evidence type="ECO:0000256" key="13">
    <source>
        <dbReference type="ARBA" id="ARBA00048070"/>
    </source>
</evidence>
<dbReference type="InterPro" id="IPR012003">
    <property type="entry name" value="ATP_PFK_prok-type"/>
</dbReference>
<dbReference type="InterPro" id="IPR012828">
    <property type="entry name" value="PFKA_ATP_prok"/>
</dbReference>
<feature type="binding site" evidence="14">
    <location>
        <position position="103"/>
    </location>
    <ligand>
        <name>Mg(2+)</name>
        <dbReference type="ChEBI" id="CHEBI:18420"/>
        <note>catalytic</note>
    </ligand>
</feature>
<dbReference type="Gene3D" id="3.40.50.460">
    <property type="entry name" value="Phosphofructokinase domain"/>
    <property type="match status" value="1"/>
</dbReference>
<feature type="binding site" evidence="14">
    <location>
        <begin position="72"/>
        <end position="73"/>
    </location>
    <ligand>
        <name>ATP</name>
        <dbReference type="ChEBI" id="CHEBI:30616"/>
    </ligand>
</feature>
<dbReference type="NCBIfam" id="NF002872">
    <property type="entry name" value="PRK03202.1"/>
    <property type="match status" value="1"/>
</dbReference>
<feature type="binding site" evidence="14">
    <location>
        <begin position="102"/>
        <end position="105"/>
    </location>
    <ligand>
        <name>ATP</name>
        <dbReference type="ChEBI" id="CHEBI:30616"/>
    </ligand>
</feature>
<feature type="binding site" description="in other chain" evidence="14">
    <location>
        <position position="155"/>
    </location>
    <ligand>
        <name>ADP</name>
        <dbReference type="ChEBI" id="CHEBI:456216"/>
        <note>allosteric activator; ligand shared between dimeric partners</note>
    </ligand>
</feature>
<dbReference type="PRINTS" id="PR00476">
    <property type="entry name" value="PHFRCTKINASE"/>
</dbReference>
<comment type="pathway">
    <text evidence="3 14">Carbohydrate degradation; glycolysis; D-glyceraldehyde 3-phosphate and glycerone phosphate from D-glucose: step 3/4.</text>
</comment>
<evidence type="ECO:0000256" key="11">
    <source>
        <dbReference type="ARBA" id="ARBA00022842"/>
    </source>
</evidence>
<feature type="binding site" description="in other chain" evidence="14">
    <location>
        <begin position="252"/>
        <end position="255"/>
    </location>
    <ligand>
        <name>substrate</name>
        <note>ligand shared between dimeric partners</note>
    </ligand>
</feature>
<dbReference type="PATRIC" id="fig|1069640.6.peg.943"/>
<dbReference type="PIRSF" id="PIRSF000532">
    <property type="entry name" value="ATP_PFK_prok"/>
    <property type="match status" value="1"/>
</dbReference>
<dbReference type="GO" id="GO:0046872">
    <property type="term" value="F:metal ion binding"/>
    <property type="evidence" value="ECO:0007669"/>
    <property type="project" value="UniProtKB-KW"/>
</dbReference>
<dbReference type="EC" id="2.7.1.11" evidence="14"/>
<dbReference type="Pfam" id="PF00365">
    <property type="entry name" value="PFK"/>
    <property type="match status" value="1"/>
</dbReference>
<keyword evidence="6 14" id="KW-0808">Transferase</keyword>
<keyword evidence="10 14" id="KW-0067">ATP-binding</keyword>
<comment type="subcellular location">
    <subcellularLocation>
        <location evidence="2 14">Cytoplasm</location>
    </subcellularLocation>
</comment>
<dbReference type="InterPro" id="IPR022953">
    <property type="entry name" value="ATP_PFK"/>
</dbReference>
<evidence type="ECO:0000256" key="14">
    <source>
        <dbReference type="HAMAP-Rule" id="MF_00339"/>
    </source>
</evidence>
<dbReference type="PANTHER" id="PTHR13697:SF4">
    <property type="entry name" value="ATP-DEPENDENT 6-PHOSPHOFRUCTOKINASE"/>
    <property type="match status" value="1"/>
</dbReference>
<evidence type="ECO:0000256" key="4">
    <source>
        <dbReference type="ARBA" id="ARBA00022490"/>
    </source>
</evidence>
<dbReference type="GO" id="GO:0005945">
    <property type="term" value="C:6-phosphofructokinase complex"/>
    <property type="evidence" value="ECO:0007669"/>
    <property type="project" value="TreeGrafter"/>
</dbReference>
<evidence type="ECO:0000313" key="17">
    <source>
        <dbReference type="Proteomes" id="UP000033103"/>
    </source>
</evidence>
<proteinExistence type="inferred from homology"/>
<feature type="binding site" description="in other chain" evidence="14">
    <location>
        <position position="223"/>
    </location>
    <ligand>
        <name>substrate</name>
        <note>ligand shared between dimeric partners</note>
    </ligand>
</feature>
<evidence type="ECO:0000256" key="7">
    <source>
        <dbReference type="ARBA" id="ARBA00022723"/>
    </source>
</evidence>
<dbReference type="Proteomes" id="UP000033103">
    <property type="component" value="Chromosome"/>
</dbReference>
<evidence type="ECO:0000256" key="3">
    <source>
        <dbReference type="ARBA" id="ARBA00004679"/>
    </source>
</evidence>
<accession>A0A0E3ZAB3</accession>
<dbReference type="InterPro" id="IPR015912">
    <property type="entry name" value="Phosphofructokinase_CS"/>
</dbReference>
<comment type="similarity">
    <text evidence="14">Belongs to the phosphofructokinase type A (PFKA) family. ATP-dependent PFK group I subfamily. Prokaryotic clade 'B1' sub-subfamily.</text>
</comment>
<keyword evidence="12 14" id="KW-0324">Glycolysis</keyword>
<comment type="function">
    <text evidence="14">Catalyzes the phosphorylation of D-fructose 6-phosphate to fructose 1,6-bisphosphate by ATP, the first committing step of glycolysis.</text>
</comment>